<dbReference type="PANTHER" id="PTHR36981">
    <property type="entry name" value="ZGC:195170"/>
    <property type="match status" value="1"/>
</dbReference>
<evidence type="ECO:0000313" key="1">
    <source>
        <dbReference type="EMBL" id="CAH3156558.1"/>
    </source>
</evidence>
<comment type="caution">
    <text evidence="1">The sequence shown here is derived from an EMBL/GenBank/DDBJ whole genome shotgun (WGS) entry which is preliminary data.</text>
</comment>
<feature type="non-terminal residue" evidence="1">
    <location>
        <position position="1"/>
    </location>
</feature>
<accession>A0AAU9XRC6</accession>
<keyword evidence="2" id="KW-1185">Reference proteome</keyword>
<dbReference type="AlphaFoldDB" id="A0AAU9XRC6"/>
<protein>
    <submittedName>
        <fullName evidence="1">Uncharacterized protein</fullName>
    </submittedName>
</protein>
<gene>
    <name evidence="1" type="ORF">PMEA_00029574</name>
</gene>
<name>A0AAU9XRC6_9CNID</name>
<sequence>NKVIYDETTRTCQIRRFSLRLFPRLFPRHPVIPRSVMNHVTPLGVSIGRRVTVLIAKPVIDGVIIPYEDEPLADCGEEVSPNASEEETGIDGLTPCECEQCDTEMLVGALEFRCCREVTNSSAKLMFDGSIERINCITKHEDFNAITNRAVLLQVAPLLRRQDGGTYRRRRGGSENEFIRAAAYRWTTRWLCGYIGWENRQPLPACVYHSIRKKYNTRQHRGYANVQDGKEH</sequence>
<evidence type="ECO:0000313" key="2">
    <source>
        <dbReference type="Proteomes" id="UP001159428"/>
    </source>
</evidence>
<proteinExistence type="predicted"/>
<dbReference type="Proteomes" id="UP001159428">
    <property type="component" value="Unassembled WGS sequence"/>
</dbReference>
<organism evidence="1 2">
    <name type="scientific">Pocillopora meandrina</name>
    <dbReference type="NCBI Taxonomy" id="46732"/>
    <lineage>
        <taxon>Eukaryota</taxon>
        <taxon>Metazoa</taxon>
        <taxon>Cnidaria</taxon>
        <taxon>Anthozoa</taxon>
        <taxon>Hexacorallia</taxon>
        <taxon>Scleractinia</taxon>
        <taxon>Astrocoeniina</taxon>
        <taxon>Pocilloporidae</taxon>
        <taxon>Pocillopora</taxon>
    </lineage>
</organism>
<reference evidence="1 2" key="1">
    <citation type="submission" date="2022-05" db="EMBL/GenBank/DDBJ databases">
        <authorList>
            <consortium name="Genoscope - CEA"/>
            <person name="William W."/>
        </authorList>
    </citation>
    <scope>NUCLEOTIDE SEQUENCE [LARGE SCALE GENOMIC DNA]</scope>
</reference>
<dbReference type="EMBL" id="CALNXJ010000061">
    <property type="protein sequence ID" value="CAH3156558.1"/>
    <property type="molecule type" value="Genomic_DNA"/>
</dbReference>
<dbReference type="PANTHER" id="PTHR36981:SF1">
    <property type="entry name" value="P2X PURINORECEPTOR 7 INTRACELLULAR DOMAIN-CONTAINING PROTEIN"/>
    <property type="match status" value="1"/>
</dbReference>